<dbReference type="Pfam" id="PF00884">
    <property type="entry name" value="Sulfatase"/>
    <property type="match status" value="1"/>
</dbReference>
<dbReference type="Gene3D" id="1.25.40.10">
    <property type="entry name" value="Tetratricopeptide repeat domain"/>
    <property type="match status" value="2"/>
</dbReference>
<feature type="domain" description="Sulfatase N-terminal" evidence="2">
    <location>
        <begin position="9"/>
        <end position="287"/>
    </location>
</feature>
<gene>
    <name evidence="3" type="ORF">ACFL6M_07510</name>
</gene>
<feature type="repeat" description="TPR" evidence="1">
    <location>
        <begin position="609"/>
        <end position="642"/>
    </location>
</feature>
<sequence>MTQPGPLSVLLITVDTLRPDRLSCYGWTKGKTPVIDELASTGVLFEKVVTPVPITLPAHAAILTGRYPLSLGVRNNGTYRLDESARTLAELFKDAGYRTGAFVGSYVLDSCFGLAQGFDAYNDEMPRKASSRGGKAVARWENPQRRADVVVEAATQWLTGDRQTPFFAWIHIWDPHHPYAPPEPFRDRFSDDPYFGEVAFVDEQLGVLFESLRGAGLMGDRTLVVFTSDHGEGLGEHGEASHGVFLYETTVRVPLIFNLPTVFPSRLRVPDMVRLIDIAPTILDLAGLAALADVEGKTLRSLLQGSADDPTNRAGGRDVCYLESLYGTENYGWAPLFGLHTGNTKYVRAPIKELYRMDQDPGESRNLADRESEAIKVLDRELDDLIESVSTDAIPAANTEQMDPETRAKLESLGYIWTSSAGENQSAEDRPDPKKMLAIDARRKRGFSLIKRGRLEEAIDILNEVAAEDPRNPRVWENLAKAYVDAGVLEKSLAAVDRGLELQPRHPNLNILRGTLLVQLGRTDEAVRHASGLLEILPDKKTVLYNLGSALKQQGRFGEALEHFAAAESMGLYDPMSPFERGSIHFREGRYAEAVDAFGRAVELKPDFALAWHNIGVCSRRLDRYEDARIAYEKAVELNPGNARFRSSYGYLLTQSGHGQEALRQLQRALEIDPEFADAHINLARLYAVGPDAVRDAGAAVRHAESALEYAGESPPADFLDVYAEALFADGRVSEALDANARLRAAHPESDHYREQRERFSRR</sequence>
<dbReference type="SUPFAM" id="SSF53649">
    <property type="entry name" value="Alkaline phosphatase-like"/>
    <property type="match status" value="1"/>
</dbReference>
<dbReference type="PROSITE" id="PS50293">
    <property type="entry name" value="TPR_REGION"/>
    <property type="match status" value="1"/>
</dbReference>
<dbReference type="Pfam" id="PF13432">
    <property type="entry name" value="TPR_16"/>
    <property type="match status" value="2"/>
</dbReference>
<dbReference type="EMBL" id="JBHPKH010000159">
    <property type="protein sequence ID" value="MFC1573429.1"/>
    <property type="molecule type" value="Genomic_DNA"/>
</dbReference>
<evidence type="ECO:0000313" key="3">
    <source>
        <dbReference type="EMBL" id="MFC1573429.1"/>
    </source>
</evidence>
<evidence type="ECO:0000259" key="2">
    <source>
        <dbReference type="Pfam" id="PF00884"/>
    </source>
</evidence>
<accession>A0ABV6YML8</accession>
<dbReference type="Gene3D" id="3.40.720.10">
    <property type="entry name" value="Alkaline Phosphatase, subunit A"/>
    <property type="match status" value="2"/>
</dbReference>
<dbReference type="Proteomes" id="UP001593833">
    <property type="component" value="Unassembled WGS sequence"/>
</dbReference>
<dbReference type="InterPro" id="IPR017850">
    <property type="entry name" value="Alkaline_phosphatase_core_sf"/>
</dbReference>
<keyword evidence="4" id="KW-1185">Reference proteome</keyword>
<dbReference type="Pfam" id="PF13414">
    <property type="entry name" value="TPR_11"/>
    <property type="match status" value="1"/>
</dbReference>
<protein>
    <submittedName>
        <fullName evidence="3">Sulfatase-like hydrolase/transferase</fullName>
    </submittedName>
</protein>
<dbReference type="InterPro" id="IPR000917">
    <property type="entry name" value="Sulfatase_N"/>
</dbReference>
<organism evidence="3 4">
    <name type="scientific">Eiseniibacteriota bacterium</name>
    <dbReference type="NCBI Taxonomy" id="2212470"/>
    <lineage>
        <taxon>Bacteria</taxon>
        <taxon>Candidatus Eiseniibacteriota</taxon>
    </lineage>
</organism>
<dbReference type="CDD" id="cd16148">
    <property type="entry name" value="sulfatase_like"/>
    <property type="match status" value="1"/>
</dbReference>
<feature type="repeat" description="TPR" evidence="1">
    <location>
        <begin position="439"/>
        <end position="472"/>
    </location>
</feature>
<feature type="repeat" description="TPR" evidence="1">
    <location>
        <begin position="643"/>
        <end position="676"/>
    </location>
</feature>
<dbReference type="InterPro" id="IPR052701">
    <property type="entry name" value="GAG_Ulvan_Degrading_Sulfatases"/>
</dbReference>
<feature type="repeat" description="TPR" evidence="1">
    <location>
        <begin position="575"/>
        <end position="608"/>
    </location>
</feature>
<dbReference type="PANTHER" id="PTHR43751:SF3">
    <property type="entry name" value="SULFATASE N-TERMINAL DOMAIN-CONTAINING PROTEIN"/>
    <property type="match status" value="1"/>
</dbReference>
<dbReference type="Pfam" id="PF14559">
    <property type="entry name" value="TPR_19"/>
    <property type="match status" value="1"/>
</dbReference>
<proteinExistence type="predicted"/>
<feature type="repeat" description="TPR" evidence="1">
    <location>
        <begin position="473"/>
        <end position="506"/>
    </location>
</feature>
<evidence type="ECO:0000313" key="4">
    <source>
        <dbReference type="Proteomes" id="UP001593833"/>
    </source>
</evidence>
<dbReference type="InterPro" id="IPR011990">
    <property type="entry name" value="TPR-like_helical_dom_sf"/>
</dbReference>
<name>A0ABV6YML8_UNCEI</name>
<reference evidence="3 4" key="1">
    <citation type="submission" date="2024-09" db="EMBL/GenBank/DDBJ databases">
        <authorList>
            <person name="D'Angelo T."/>
        </authorList>
    </citation>
    <scope>NUCLEOTIDE SEQUENCE [LARGE SCALE GENOMIC DNA]</scope>
    <source>
        <strain evidence="3">SAG AM-320-E07</strain>
    </source>
</reference>
<dbReference type="SUPFAM" id="SSF48452">
    <property type="entry name" value="TPR-like"/>
    <property type="match status" value="2"/>
</dbReference>
<evidence type="ECO:0000256" key="1">
    <source>
        <dbReference type="PROSITE-ProRule" id="PRU00339"/>
    </source>
</evidence>
<keyword evidence="1" id="KW-0802">TPR repeat</keyword>
<comment type="caution">
    <text evidence="3">The sequence shown here is derived from an EMBL/GenBank/DDBJ whole genome shotgun (WGS) entry which is preliminary data.</text>
</comment>
<dbReference type="SMART" id="SM00028">
    <property type="entry name" value="TPR"/>
    <property type="match status" value="7"/>
</dbReference>
<dbReference type="PROSITE" id="PS50005">
    <property type="entry name" value="TPR"/>
    <property type="match status" value="5"/>
</dbReference>
<dbReference type="PANTHER" id="PTHR43751">
    <property type="entry name" value="SULFATASE"/>
    <property type="match status" value="1"/>
</dbReference>
<dbReference type="InterPro" id="IPR019734">
    <property type="entry name" value="TPR_rpt"/>
</dbReference>